<dbReference type="RefSeq" id="WP_119924652.1">
    <property type="nucleotide sequence ID" value="NZ_QZEY01000001.1"/>
</dbReference>
<organism evidence="2 3">
    <name type="scientific">Bailinhaonella thermotolerans</name>
    <dbReference type="NCBI Taxonomy" id="1070861"/>
    <lineage>
        <taxon>Bacteria</taxon>
        <taxon>Bacillati</taxon>
        <taxon>Actinomycetota</taxon>
        <taxon>Actinomycetes</taxon>
        <taxon>Streptosporangiales</taxon>
        <taxon>Streptosporangiaceae</taxon>
        <taxon>Bailinhaonella</taxon>
    </lineage>
</organism>
<name>A0A3A4B9V8_9ACTN</name>
<dbReference type="EMBL" id="QZEY01000001">
    <property type="protein sequence ID" value="RJL35679.1"/>
    <property type="molecule type" value="Genomic_DNA"/>
</dbReference>
<evidence type="ECO:0000313" key="2">
    <source>
        <dbReference type="EMBL" id="RJL35679.1"/>
    </source>
</evidence>
<dbReference type="OrthoDB" id="3682715at2"/>
<sequence length="172" mass="17655">MKRISSLAAVPVLAAALLAAPRDDAHALVPDQVCVDNVVLTWDPPLTNTPRTLSFTATGRLSDCTSTAYSSGSYTESGTVVGATCTSLLYPGSATRTFVWTSGGSSVFSYNWNSTRLNGNIVYLAVGSINPGGVFGGDNAKEFITVPAPDPTACSGSGVSQLFGVGTLEIGL</sequence>
<accession>A0A3A4B9V8</accession>
<feature type="chain" id="PRO_5017350973" description="Ig-like domain-containing protein" evidence="1">
    <location>
        <begin position="28"/>
        <end position="172"/>
    </location>
</feature>
<evidence type="ECO:0000256" key="1">
    <source>
        <dbReference type="SAM" id="SignalP"/>
    </source>
</evidence>
<keyword evidence="1" id="KW-0732">Signal</keyword>
<reference evidence="2 3" key="1">
    <citation type="submission" date="2018-09" db="EMBL/GenBank/DDBJ databases">
        <title>YIM 75507 draft genome.</title>
        <authorList>
            <person name="Tang S."/>
            <person name="Feng Y."/>
        </authorList>
    </citation>
    <scope>NUCLEOTIDE SEQUENCE [LARGE SCALE GENOMIC DNA]</scope>
    <source>
        <strain evidence="2 3">YIM 75507</strain>
    </source>
</reference>
<evidence type="ECO:0008006" key="4">
    <source>
        <dbReference type="Google" id="ProtNLM"/>
    </source>
</evidence>
<evidence type="ECO:0000313" key="3">
    <source>
        <dbReference type="Proteomes" id="UP000265768"/>
    </source>
</evidence>
<protein>
    <recommendedName>
        <fullName evidence="4">Ig-like domain-containing protein</fullName>
    </recommendedName>
</protein>
<proteinExistence type="predicted"/>
<comment type="caution">
    <text evidence="2">The sequence shown here is derived from an EMBL/GenBank/DDBJ whole genome shotgun (WGS) entry which is preliminary data.</text>
</comment>
<keyword evidence="3" id="KW-1185">Reference proteome</keyword>
<feature type="signal peptide" evidence="1">
    <location>
        <begin position="1"/>
        <end position="27"/>
    </location>
</feature>
<dbReference type="AlphaFoldDB" id="A0A3A4B9V8"/>
<gene>
    <name evidence="2" type="ORF">D5H75_02525</name>
</gene>
<dbReference type="Proteomes" id="UP000265768">
    <property type="component" value="Unassembled WGS sequence"/>
</dbReference>